<dbReference type="Gene3D" id="3.60.21.10">
    <property type="match status" value="1"/>
</dbReference>
<sequence>MAYQFANYSSGYNRSATGALRFQLINQRQDFSFGFFTGGLSNDERDGSNEYQNYQPASLNTTDALIRDLDKTDIVFHIGDISYANGYLSQWDQFTQQVEPITSRVPYMIASGNHERDFPNSGSLYNGTDSGGECGVPAETMYYAPTEKRDNFCEHDWQEGTEQYMFLDRCLGTVDRAKQPWLVFIAHRVLGYSSGFFYGFDGEFAEPMARESLEGRKDTDDNWIKRKFLKAMMPYHKAMSSVIRQRPDFHALSSSEVLDEFVAMSILDKTADNAVLRSQRAKKPNLALKAKVSMEEEDEEEEEESNPEDTKVIH</sequence>
<dbReference type="InterPro" id="IPR029052">
    <property type="entry name" value="Metallo-depent_PP-like"/>
</dbReference>
<dbReference type="EMBL" id="KD235501">
    <property type="protein sequence ID" value="EMS50080.1"/>
    <property type="molecule type" value="Genomic_DNA"/>
</dbReference>
<evidence type="ECO:0000259" key="2">
    <source>
        <dbReference type="Pfam" id="PF00149"/>
    </source>
</evidence>
<evidence type="ECO:0000313" key="4">
    <source>
        <dbReference type="EMBL" id="EMS50080.1"/>
    </source>
</evidence>
<evidence type="ECO:0000259" key="3">
    <source>
        <dbReference type="Pfam" id="PF17808"/>
    </source>
</evidence>
<reference evidence="4" key="1">
    <citation type="journal article" date="2013" name="Nature">
        <title>Draft genome of the wheat A-genome progenitor Triticum urartu.</title>
        <authorList>
            <person name="Ling H.Q."/>
            <person name="Zhao S."/>
            <person name="Liu D."/>
            <person name="Wang J."/>
            <person name="Sun H."/>
            <person name="Zhang C."/>
            <person name="Fan H."/>
            <person name="Li D."/>
            <person name="Dong L."/>
            <person name="Tao Y."/>
            <person name="Gao C."/>
            <person name="Wu H."/>
            <person name="Li Y."/>
            <person name="Cui Y."/>
            <person name="Guo X."/>
            <person name="Zheng S."/>
            <person name="Wang B."/>
            <person name="Yu K."/>
            <person name="Liang Q."/>
            <person name="Yang W."/>
            <person name="Lou X."/>
            <person name="Chen J."/>
            <person name="Feng M."/>
            <person name="Jian J."/>
            <person name="Zhang X."/>
            <person name="Luo G."/>
            <person name="Jiang Y."/>
            <person name="Liu J."/>
            <person name="Wang Z."/>
            <person name="Sha Y."/>
            <person name="Zhang B."/>
            <person name="Wu H."/>
            <person name="Tang D."/>
            <person name="Shen Q."/>
            <person name="Xue P."/>
            <person name="Zou S."/>
            <person name="Wang X."/>
            <person name="Liu X."/>
            <person name="Wang F."/>
            <person name="Yang Y."/>
            <person name="An X."/>
            <person name="Dong Z."/>
            <person name="Zhang K."/>
            <person name="Zhang X."/>
            <person name="Luo M.C."/>
            <person name="Dvorak J."/>
            <person name="Tong Y."/>
            <person name="Wang J."/>
            <person name="Yang H."/>
            <person name="Li Z."/>
            <person name="Wang D."/>
            <person name="Zhang A."/>
            <person name="Wang J."/>
        </authorList>
    </citation>
    <scope>NUCLEOTIDE SEQUENCE</scope>
</reference>
<feature type="region of interest" description="Disordered" evidence="1">
    <location>
        <begin position="283"/>
        <end position="314"/>
    </location>
</feature>
<dbReference type="InterPro" id="IPR040974">
    <property type="entry name" value="Fn3_PAP"/>
</dbReference>
<dbReference type="InterPro" id="IPR004843">
    <property type="entry name" value="Calcineurin-like_PHP"/>
</dbReference>
<dbReference type="PANTHER" id="PTHR45778">
    <property type="entry name" value="PURPLE ACID PHOSPHATASE-RELATED"/>
    <property type="match status" value="1"/>
</dbReference>
<dbReference type="AlphaFoldDB" id="M7ZCH3"/>
<dbReference type="STRING" id="4572.M7ZCH3"/>
<dbReference type="eggNOG" id="KOG1378">
    <property type="taxonomic scope" value="Eukaryota"/>
</dbReference>
<accession>M7ZCH3</accession>
<gene>
    <name evidence="4" type="ORF">TRIUR3_06221</name>
</gene>
<dbReference type="Pfam" id="PF17808">
    <property type="entry name" value="fn3_PAP"/>
    <property type="match status" value="1"/>
</dbReference>
<feature type="domain" description="Purple acid phosphatase Fn3-like" evidence="3">
    <location>
        <begin position="3"/>
        <end position="42"/>
    </location>
</feature>
<feature type="domain" description="Calcineurin-like phosphoesterase" evidence="2">
    <location>
        <begin position="58"/>
        <end position="197"/>
    </location>
</feature>
<dbReference type="Pfam" id="PF00149">
    <property type="entry name" value="Metallophos"/>
    <property type="match status" value="1"/>
</dbReference>
<dbReference type="SUPFAM" id="SSF56300">
    <property type="entry name" value="Metallo-dependent phosphatases"/>
    <property type="match status" value="1"/>
</dbReference>
<protein>
    <submittedName>
        <fullName evidence="4">Putative inactive purple acid phosphatase 24</fullName>
    </submittedName>
</protein>
<feature type="compositionally biased region" description="Acidic residues" evidence="1">
    <location>
        <begin position="295"/>
        <end position="307"/>
    </location>
</feature>
<dbReference type="PANTHER" id="PTHR45778:SF38">
    <property type="entry name" value="PURPLE ACID PHOSPHATASE"/>
    <property type="match status" value="1"/>
</dbReference>
<proteinExistence type="predicted"/>
<evidence type="ECO:0000256" key="1">
    <source>
        <dbReference type="SAM" id="MobiDB-lite"/>
    </source>
</evidence>
<name>M7ZCH3_TRIUA</name>
<organism evidence="4">
    <name type="scientific">Triticum urartu</name>
    <name type="common">Red wild einkorn</name>
    <name type="synonym">Crithodium urartu</name>
    <dbReference type="NCBI Taxonomy" id="4572"/>
    <lineage>
        <taxon>Eukaryota</taxon>
        <taxon>Viridiplantae</taxon>
        <taxon>Streptophyta</taxon>
        <taxon>Embryophyta</taxon>
        <taxon>Tracheophyta</taxon>
        <taxon>Spermatophyta</taxon>
        <taxon>Magnoliopsida</taxon>
        <taxon>Liliopsida</taxon>
        <taxon>Poales</taxon>
        <taxon>Poaceae</taxon>
        <taxon>BOP clade</taxon>
        <taxon>Pooideae</taxon>
        <taxon>Triticodae</taxon>
        <taxon>Triticeae</taxon>
        <taxon>Triticinae</taxon>
        <taxon>Triticum</taxon>
    </lineage>
</organism>
<dbReference type="GO" id="GO:0016787">
    <property type="term" value="F:hydrolase activity"/>
    <property type="evidence" value="ECO:0007669"/>
    <property type="project" value="InterPro"/>
</dbReference>